<dbReference type="EMBL" id="SIRS01000001">
    <property type="protein sequence ID" value="TBN18765.1"/>
    <property type="molecule type" value="Genomic_DNA"/>
</dbReference>
<dbReference type="PANTHER" id="PTHR11533:SF174">
    <property type="entry name" value="PUROMYCIN-SENSITIVE AMINOPEPTIDASE-RELATED"/>
    <property type="match status" value="1"/>
</dbReference>
<sequence>MKSILSIVFCFFFILIEAQEALYMPREFQKAYQNDTRSLNGKPGKNYWQNQCTYSIDVEVIPGTWKVIGSQTITYKNNSPDSLYKVYIKMHPNHYKRGALRANEIPVENLTNGMQISSLVVNGKKVPFKNTNKSTNLAPENVDNINYSSNISVTERSSFIRLNLKSPIPPNSTFNITIDWITSMPSTYVNRIGAYDDNSAFVGYWYPQIAVYDDIDGWDDSEYTGAHEYYLDYSNYEVNITVPKNYKIAATGQLLNPEEVLEPAEFKNYQVAKSAFKPVIITEGKDVKSDEAKNTWKFKATNVRDFAFGLSDNFKWVGQSVKLKSKIVSSNIIYNLKDEKYAENVLAIQNKSLVFLSEDYPGIPFPYDTFTTYIGVPEFDGMEFPMMANNGFSKNVKSNTYMTFHEASHTYFPHYVGVNEIKYSWMEEGWATFFTIKFIQDLYKGTEDEDRQLKKTIRGYLVNAGKQWESPLIAPTNHLTIRKGHFQLSYRKPAFMLLALESLIGESVFKSCLKEYINRWKGKHPTPYDFMFTFNDVSRKNLNWFWNKWVFQYGYADLALKEVSKLGIIIDNKGGLPVPIKLQLIDTDGKVVIIEKTPEIWSSNSNTIIIKNIEIDKLTSVELLSDAFPDTNTKDNLLVLKNK</sequence>
<dbReference type="InterPro" id="IPR027268">
    <property type="entry name" value="Peptidase_M4/M1_CTD_sf"/>
</dbReference>
<dbReference type="OrthoDB" id="9814383at2"/>
<dbReference type="InterPro" id="IPR014782">
    <property type="entry name" value="Peptidase_M1_dom"/>
</dbReference>
<dbReference type="PANTHER" id="PTHR11533">
    <property type="entry name" value="PROTEASE M1 ZINC METALLOPROTEASE"/>
    <property type="match status" value="1"/>
</dbReference>
<dbReference type="GO" id="GO:0005737">
    <property type="term" value="C:cytoplasm"/>
    <property type="evidence" value="ECO:0007669"/>
    <property type="project" value="TreeGrafter"/>
</dbReference>
<proteinExistence type="predicted"/>
<feature type="domain" description="Peptidase M1 membrane alanine aminopeptidase" evidence="1">
    <location>
        <begin position="393"/>
        <end position="549"/>
    </location>
</feature>
<dbReference type="Proteomes" id="UP000292372">
    <property type="component" value="Unassembled WGS sequence"/>
</dbReference>
<organism evidence="2 3">
    <name type="scientific">Hyunsoonleella pacifica</name>
    <dbReference type="NCBI Taxonomy" id="1080224"/>
    <lineage>
        <taxon>Bacteria</taxon>
        <taxon>Pseudomonadati</taxon>
        <taxon>Bacteroidota</taxon>
        <taxon>Flavobacteriia</taxon>
        <taxon>Flavobacteriales</taxon>
        <taxon>Flavobacteriaceae</taxon>
    </lineage>
</organism>
<dbReference type="CDD" id="cd09604">
    <property type="entry name" value="M1_APN_like"/>
    <property type="match status" value="1"/>
</dbReference>
<dbReference type="GO" id="GO:0005615">
    <property type="term" value="C:extracellular space"/>
    <property type="evidence" value="ECO:0007669"/>
    <property type="project" value="TreeGrafter"/>
</dbReference>
<comment type="caution">
    <text evidence="2">The sequence shown here is derived from an EMBL/GenBank/DDBJ whole genome shotgun (WGS) entry which is preliminary data.</text>
</comment>
<dbReference type="InterPro" id="IPR050344">
    <property type="entry name" value="Peptidase_M1_aminopeptidases"/>
</dbReference>
<dbReference type="GO" id="GO:0008270">
    <property type="term" value="F:zinc ion binding"/>
    <property type="evidence" value="ECO:0007669"/>
    <property type="project" value="InterPro"/>
</dbReference>
<dbReference type="RefSeq" id="WP_130935282.1">
    <property type="nucleotide sequence ID" value="NZ_BMEE01000001.1"/>
</dbReference>
<protein>
    <submittedName>
        <fullName evidence="2">M1 family peptidase</fullName>
    </submittedName>
</protein>
<evidence type="ECO:0000259" key="1">
    <source>
        <dbReference type="Pfam" id="PF01433"/>
    </source>
</evidence>
<evidence type="ECO:0000313" key="2">
    <source>
        <dbReference type="EMBL" id="TBN18765.1"/>
    </source>
</evidence>
<dbReference type="GO" id="GO:0043171">
    <property type="term" value="P:peptide catabolic process"/>
    <property type="evidence" value="ECO:0007669"/>
    <property type="project" value="TreeGrafter"/>
</dbReference>
<dbReference type="SUPFAM" id="SSF55486">
    <property type="entry name" value="Metalloproteases ('zincins'), catalytic domain"/>
    <property type="match status" value="1"/>
</dbReference>
<name>A0A4Q9FVY3_9FLAO</name>
<dbReference type="Gene3D" id="1.10.390.10">
    <property type="entry name" value="Neutral Protease Domain 2"/>
    <property type="match status" value="1"/>
</dbReference>
<dbReference type="Pfam" id="PF01433">
    <property type="entry name" value="Peptidase_M1"/>
    <property type="match status" value="1"/>
</dbReference>
<reference evidence="2 3" key="1">
    <citation type="journal article" date="2015" name="Int. J. Syst. Evol. Microbiol.">
        <title>Hyunsoonleella pacifica sp. nov., isolated from seawater of South Pacific Gyre.</title>
        <authorList>
            <person name="Gao X."/>
            <person name="Zhang Z."/>
            <person name="Dai X."/>
            <person name="Zhang X.H."/>
        </authorList>
    </citation>
    <scope>NUCLEOTIDE SEQUENCE [LARGE SCALE GENOMIC DNA]</scope>
    <source>
        <strain evidence="2 3">SW033</strain>
    </source>
</reference>
<dbReference type="GO" id="GO:0042277">
    <property type="term" value="F:peptide binding"/>
    <property type="evidence" value="ECO:0007669"/>
    <property type="project" value="TreeGrafter"/>
</dbReference>
<dbReference type="GO" id="GO:0016020">
    <property type="term" value="C:membrane"/>
    <property type="evidence" value="ECO:0007669"/>
    <property type="project" value="TreeGrafter"/>
</dbReference>
<keyword evidence="3" id="KW-1185">Reference proteome</keyword>
<gene>
    <name evidence="2" type="ORF">EYD46_01490</name>
</gene>
<evidence type="ECO:0000313" key="3">
    <source>
        <dbReference type="Proteomes" id="UP000292372"/>
    </source>
</evidence>
<dbReference type="GO" id="GO:0070006">
    <property type="term" value="F:metalloaminopeptidase activity"/>
    <property type="evidence" value="ECO:0007669"/>
    <property type="project" value="TreeGrafter"/>
</dbReference>
<dbReference type="AlphaFoldDB" id="A0A4Q9FVY3"/>
<accession>A0A4Q9FVY3</accession>